<dbReference type="InterPro" id="IPR050593">
    <property type="entry name" value="LovG"/>
</dbReference>
<protein>
    <recommendedName>
        <fullName evidence="3">Serine hydrolase domain-containing protein</fullName>
    </recommendedName>
</protein>
<feature type="domain" description="Serine hydrolase" evidence="3">
    <location>
        <begin position="5"/>
        <end position="146"/>
    </location>
</feature>
<keyword evidence="2" id="KW-0472">Membrane</keyword>
<feature type="non-terminal residue" evidence="4">
    <location>
        <position position="1"/>
    </location>
</feature>
<dbReference type="Proteomes" id="UP000070700">
    <property type="component" value="Unassembled WGS sequence"/>
</dbReference>
<dbReference type="GO" id="GO:0016787">
    <property type="term" value="F:hydrolase activity"/>
    <property type="evidence" value="ECO:0007669"/>
    <property type="project" value="UniProtKB-KW"/>
</dbReference>
<dbReference type="GO" id="GO:0005634">
    <property type="term" value="C:nucleus"/>
    <property type="evidence" value="ECO:0007669"/>
    <property type="project" value="TreeGrafter"/>
</dbReference>
<dbReference type="RefSeq" id="XP_018062167.1">
    <property type="nucleotide sequence ID" value="XM_018210179.1"/>
</dbReference>
<dbReference type="SUPFAM" id="SSF53474">
    <property type="entry name" value="alpha/beta-Hydrolases"/>
    <property type="match status" value="1"/>
</dbReference>
<reference evidence="4 5" key="1">
    <citation type="submission" date="2015-10" db="EMBL/GenBank/DDBJ databases">
        <title>Full genome of DAOMC 229536 Phialocephala scopiformis, a fungal endophyte of spruce producing the potent anti-insectan compound rugulosin.</title>
        <authorList>
            <consortium name="DOE Joint Genome Institute"/>
            <person name="Walker A.K."/>
            <person name="Frasz S.L."/>
            <person name="Seifert K.A."/>
            <person name="Miller J.D."/>
            <person name="Mondo S.J."/>
            <person name="Labutti K."/>
            <person name="Lipzen A."/>
            <person name="Dockter R."/>
            <person name="Kennedy M."/>
            <person name="Grigoriev I.V."/>
            <person name="Spatafora J.W."/>
        </authorList>
    </citation>
    <scope>NUCLEOTIDE SEQUENCE [LARGE SCALE GENOMIC DNA]</scope>
    <source>
        <strain evidence="4 5">CBS 120377</strain>
    </source>
</reference>
<evidence type="ECO:0000256" key="1">
    <source>
        <dbReference type="ARBA" id="ARBA00022801"/>
    </source>
</evidence>
<evidence type="ECO:0000259" key="3">
    <source>
        <dbReference type="Pfam" id="PF03959"/>
    </source>
</evidence>
<dbReference type="InterPro" id="IPR029058">
    <property type="entry name" value="AB_hydrolase_fold"/>
</dbReference>
<dbReference type="GO" id="GO:0005737">
    <property type="term" value="C:cytoplasm"/>
    <property type="evidence" value="ECO:0007669"/>
    <property type="project" value="TreeGrafter"/>
</dbReference>
<dbReference type="InParanoid" id="A0A132B5Y4"/>
<dbReference type="InterPro" id="IPR005645">
    <property type="entry name" value="FSH-like_dom"/>
</dbReference>
<dbReference type="KEGG" id="psco:LY89DRAFT_601032"/>
<evidence type="ECO:0000313" key="5">
    <source>
        <dbReference type="Proteomes" id="UP000070700"/>
    </source>
</evidence>
<dbReference type="OrthoDB" id="2094269at2759"/>
<dbReference type="GeneID" id="28819905"/>
<dbReference type="Gene3D" id="3.40.50.1820">
    <property type="entry name" value="alpha/beta hydrolase"/>
    <property type="match status" value="1"/>
</dbReference>
<organism evidence="4 5">
    <name type="scientific">Mollisia scopiformis</name>
    <name type="common">Conifer needle endophyte fungus</name>
    <name type="synonym">Phialocephala scopiformis</name>
    <dbReference type="NCBI Taxonomy" id="149040"/>
    <lineage>
        <taxon>Eukaryota</taxon>
        <taxon>Fungi</taxon>
        <taxon>Dikarya</taxon>
        <taxon>Ascomycota</taxon>
        <taxon>Pezizomycotina</taxon>
        <taxon>Leotiomycetes</taxon>
        <taxon>Helotiales</taxon>
        <taxon>Mollisiaceae</taxon>
        <taxon>Mollisia</taxon>
    </lineage>
</organism>
<gene>
    <name evidence="4" type="ORF">LY89DRAFT_601032</name>
</gene>
<dbReference type="STRING" id="149040.A0A132B5Y4"/>
<dbReference type="PANTHER" id="PTHR48070">
    <property type="entry name" value="ESTERASE OVCA2"/>
    <property type="match status" value="1"/>
</dbReference>
<accession>A0A132B5Y4</accession>
<keyword evidence="2" id="KW-0812">Transmembrane</keyword>
<evidence type="ECO:0000313" key="4">
    <source>
        <dbReference type="EMBL" id="KUJ07812.1"/>
    </source>
</evidence>
<sequence>RDYTNGEIQHLDESLRHLLQIIQMEGPFVGIVGFSTGSTMALILMSLAERGASAQLLRDCNLDPHLLPQFPFQFGLCFSGCILSHPRYKEIFFPKIVTPILHFIGDYDTYLPRLEMLKFSRRCKNSVTVYHPGGHFVPRSRPCREAIRAFVTEQMRKHMHRS</sequence>
<dbReference type="PANTHER" id="PTHR48070:SF6">
    <property type="entry name" value="ESTERASE OVCA2"/>
    <property type="match status" value="1"/>
</dbReference>
<keyword evidence="2" id="KW-1133">Transmembrane helix</keyword>
<dbReference type="Pfam" id="PF03959">
    <property type="entry name" value="FSH1"/>
    <property type="match status" value="1"/>
</dbReference>
<dbReference type="EMBL" id="KQ947438">
    <property type="protein sequence ID" value="KUJ07812.1"/>
    <property type="molecule type" value="Genomic_DNA"/>
</dbReference>
<name>A0A132B5Y4_MOLSC</name>
<evidence type="ECO:0000256" key="2">
    <source>
        <dbReference type="SAM" id="Phobius"/>
    </source>
</evidence>
<dbReference type="AlphaFoldDB" id="A0A132B5Y4"/>
<proteinExistence type="predicted"/>
<feature type="transmembrane region" description="Helical" evidence="2">
    <location>
        <begin position="28"/>
        <end position="48"/>
    </location>
</feature>
<keyword evidence="1" id="KW-0378">Hydrolase</keyword>
<keyword evidence="5" id="KW-1185">Reference proteome</keyword>